<dbReference type="Pfam" id="PF17854">
    <property type="entry name" value="FtsK_alpha"/>
    <property type="match status" value="1"/>
</dbReference>
<feature type="binding site" evidence="5">
    <location>
        <begin position="428"/>
        <end position="435"/>
    </location>
    <ligand>
        <name>ATP</name>
        <dbReference type="ChEBI" id="CHEBI:30616"/>
    </ligand>
</feature>
<dbReference type="CDD" id="cd01127">
    <property type="entry name" value="TrwB_TraG_TraD_VirD4"/>
    <property type="match status" value="1"/>
</dbReference>
<dbReference type="PANTHER" id="PTHR22683:SF41">
    <property type="entry name" value="DNA TRANSLOCASE FTSK"/>
    <property type="match status" value="1"/>
</dbReference>
<feature type="transmembrane region" description="Helical" evidence="7">
    <location>
        <begin position="62"/>
        <end position="85"/>
    </location>
</feature>
<comment type="similarity">
    <text evidence="1">Belongs to the FtsK/SpoIIIE/SftA family.</text>
</comment>
<dbReference type="InterPro" id="IPR036388">
    <property type="entry name" value="WH-like_DNA-bd_sf"/>
</dbReference>
<dbReference type="SUPFAM" id="SSF52540">
    <property type="entry name" value="P-loop containing nucleoside triphosphate hydrolases"/>
    <property type="match status" value="1"/>
</dbReference>
<evidence type="ECO:0000313" key="9">
    <source>
        <dbReference type="EMBL" id="VFB16375.1"/>
    </source>
</evidence>
<dbReference type="PANTHER" id="PTHR22683">
    <property type="entry name" value="SPORULATION PROTEIN RELATED"/>
    <property type="match status" value="1"/>
</dbReference>
<dbReference type="SMART" id="SM00843">
    <property type="entry name" value="Ftsk_gamma"/>
    <property type="match status" value="1"/>
</dbReference>
<dbReference type="InterPro" id="IPR041027">
    <property type="entry name" value="FtsK_alpha"/>
</dbReference>
<evidence type="ECO:0000256" key="1">
    <source>
        <dbReference type="ARBA" id="ARBA00006474"/>
    </source>
</evidence>
<evidence type="ECO:0000256" key="6">
    <source>
        <dbReference type="SAM" id="Coils"/>
    </source>
</evidence>
<sequence length="749" mass="83825">MARKSNKKAPKRKNKKNRQVGFSFTKSDLEMLGLFLIVLSILSIISLFSENMGIFGDILNRILIVLGGRGRVLLAIYLGVIGLMLAINEYGFSKRRLILLISWFIMSLLIYYEAKDVNAFSMLEKAQFILGQSTPNYGGLIGVFFGSFFYKIFGSTGTAIVLSIVFIVLFLYFLPFSLKNLFAYLKLKSDQRNQERAIRKKEKEKRDKIKANKVKTQAKIEPEKKEFKLKRDTELEINDYAKKEEEEEVVKKVSPLTKSEIKDFEKEVALNETTTKYTFPPKSLLNPPKKSKGIGQNAMRHQAQVIEETMNEFNIECQVVAINRGPVITCYELQIAPGVKLNKIVSLQDNLALALASSDIRIEAPIPGKSAVGIEVPNEEKDSVSFSEILDSPGFKKSTTTPLALGKDVSGEIVVSSIDKMPHLLIAGATGSGKSVCINTIITSILYRSRPDEVKLILIDPKVVELSVYNGIPHLLIPVVTDPKKAAFALKWAVDEMEKRYKLFAQEKARDMKSYNLKMQEENRLSEIMPKIVVIVDELADLMMVAANEIEDYIARLAQMARAAGIHMILATQRPSVDVITGTIKANIPSRIAFAVSSGVDSRTILDSNGAEALLGQGDMLFYPSFYSKPRRLQGAFISDKEVEAVISFIRDSSGKDYDQEAVEAIEKTINTSVENQDDLYVQAVEYVLNDGQASISYLQRKLKIGYSRAARIIDTMEEQGIIGPHEGTKPRKLAMSEEEIKEFLQIDQ</sequence>
<dbReference type="InterPro" id="IPR027417">
    <property type="entry name" value="P-loop_NTPase"/>
</dbReference>
<keyword evidence="10" id="KW-1185">Reference proteome</keyword>
<dbReference type="Gene3D" id="3.30.980.40">
    <property type="match status" value="1"/>
</dbReference>
<protein>
    <submittedName>
        <fullName evidence="9">Stage III sporulation protein E</fullName>
    </submittedName>
</protein>
<dbReference type="RefSeq" id="WP_131748982.1">
    <property type="nucleotide sequence ID" value="NZ_CAACYI010000001.1"/>
</dbReference>
<keyword evidence="2 5" id="KW-0547">Nucleotide-binding</keyword>
<dbReference type="Gene3D" id="3.40.50.300">
    <property type="entry name" value="P-loop containing nucleotide triphosphate hydrolases"/>
    <property type="match status" value="1"/>
</dbReference>
<evidence type="ECO:0000313" key="10">
    <source>
        <dbReference type="Proteomes" id="UP000377798"/>
    </source>
</evidence>
<evidence type="ECO:0000259" key="8">
    <source>
        <dbReference type="PROSITE" id="PS50901"/>
    </source>
</evidence>
<evidence type="ECO:0000256" key="2">
    <source>
        <dbReference type="ARBA" id="ARBA00022741"/>
    </source>
</evidence>
<dbReference type="SMART" id="SM00382">
    <property type="entry name" value="AAA"/>
    <property type="match status" value="1"/>
</dbReference>
<gene>
    <name evidence="9" type="primary">spoIIIE</name>
    <name evidence="9" type="ORF">NCTC13150_00897</name>
</gene>
<keyword evidence="4" id="KW-0238">DNA-binding</keyword>
<dbReference type="InterPro" id="IPR018541">
    <property type="entry name" value="Ftsk_gamma"/>
</dbReference>
<feature type="coiled-coil region" evidence="6">
    <location>
        <begin position="184"/>
        <end position="219"/>
    </location>
</feature>
<keyword evidence="7" id="KW-1133">Transmembrane helix</keyword>
<accession>A0A8H2QSZ4</accession>
<dbReference type="GO" id="GO:0005524">
    <property type="term" value="F:ATP binding"/>
    <property type="evidence" value="ECO:0007669"/>
    <property type="project" value="UniProtKB-UniRule"/>
</dbReference>
<dbReference type="Proteomes" id="UP000377798">
    <property type="component" value="Unassembled WGS sequence"/>
</dbReference>
<dbReference type="InterPro" id="IPR050206">
    <property type="entry name" value="FtsK/SpoIIIE/SftA"/>
</dbReference>
<name>A0A8H2QSZ4_9FIRM</name>
<feature type="transmembrane region" description="Helical" evidence="7">
    <location>
        <begin position="160"/>
        <end position="178"/>
    </location>
</feature>
<dbReference type="InterPro" id="IPR003593">
    <property type="entry name" value="AAA+_ATPase"/>
</dbReference>
<dbReference type="Gene3D" id="1.10.10.10">
    <property type="entry name" value="Winged helix-like DNA-binding domain superfamily/Winged helix DNA-binding domain"/>
    <property type="match status" value="1"/>
</dbReference>
<evidence type="ECO:0000256" key="7">
    <source>
        <dbReference type="SAM" id="Phobius"/>
    </source>
</evidence>
<dbReference type="EMBL" id="CAACYI010000001">
    <property type="protein sequence ID" value="VFB16375.1"/>
    <property type="molecule type" value="Genomic_DNA"/>
</dbReference>
<comment type="caution">
    <text evidence="9">The sequence shown here is derived from an EMBL/GenBank/DDBJ whole genome shotgun (WGS) entry which is preliminary data.</text>
</comment>
<keyword evidence="3 5" id="KW-0067">ATP-binding</keyword>
<feature type="transmembrane region" description="Helical" evidence="7">
    <location>
        <begin position="134"/>
        <end position="153"/>
    </location>
</feature>
<dbReference type="GO" id="GO:0016020">
    <property type="term" value="C:membrane"/>
    <property type="evidence" value="ECO:0007669"/>
    <property type="project" value="UniProtKB-SubCell"/>
</dbReference>
<feature type="transmembrane region" description="Helical" evidence="7">
    <location>
        <begin position="97"/>
        <end position="114"/>
    </location>
</feature>
<dbReference type="InterPro" id="IPR002543">
    <property type="entry name" value="FtsK_dom"/>
</dbReference>
<reference evidence="9 10" key="1">
    <citation type="submission" date="2019-02" db="EMBL/GenBank/DDBJ databases">
        <authorList>
            <consortium name="Pathogen Informatics"/>
        </authorList>
    </citation>
    <scope>NUCLEOTIDE SEQUENCE [LARGE SCALE GENOMIC DNA]</scope>
    <source>
        <strain evidence="9 10">3012STDY7089603</strain>
    </source>
</reference>
<keyword evidence="7" id="KW-0812">Transmembrane</keyword>
<dbReference type="Pfam" id="PF09397">
    <property type="entry name" value="FtsK_gamma"/>
    <property type="match status" value="1"/>
</dbReference>
<evidence type="ECO:0000256" key="4">
    <source>
        <dbReference type="ARBA" id="ARBA00023125"/>
    </source>
</evidence>
<dbReference type="AlphaFoldDB" id="A0A8H2QSZ4"/>
<proteinExistence type="inferred from homology"/>
<evidence type="ECO:0000256" key="3">
    <source>
        <dbReference type="ARBA" id="ARBA00022840"/>
    </source>
</evidence>
<dbReference type="GO" id="GO:0003677">
    <property type="term" value="F:DNA binding"/>
    <property type="evidence" value="ECO:0007669"/>
    <property type="project" value="UniProtKB-KW"/>
</dbReference>
<dbReference type="InterPro" id="IPR036390">
    <property type="entry name" value="WH_DNA-bd_sf"/>
</dbReference>
<keyword evidence="6" id="KW-0175">Coiled coil</keyword>
<dbReference type="SUPFAM" id="SSF46785">
    <property type="entry name" value="Winged helix' DNA-binding domain"/>
    <property type="match status" value="1"/>
</dbReference>
<dbReference type="Pfam" id="PF01580">
    <property type="entry name" value="FtsK_SpoIIIE"/>
    <property type="match status" value="1"/>
</dbReference>
<evidence type="ECO:0000256" key="5">
    <source>
        <dbReference type="PROSITE-ProRule" id="PRU00289"/>
    </source>
</evidence>
<keyword evidence="7" id="KW-0472">Membrane</keyword>
<dbReference type="PROSITE" id="PS50901">
    <property type="entry name" value="FTSK"/>
    <property type="match status" value="1"/>
</dbReference>
<feature type="domain" description="FtsK" evidence="8">
    <location>
        <begin position="400"/>
        <end position="603"/>
    </location>
</feature>
<organism evidence="9 10">
    <name type="scientific">Urinicoccus massiliensis</name>
    <dbReference type="NCBI Taxonomy" id="1723382"/>
    <lineage>
        <taxon>Bacteria</taxon>
        <taxon>Bacillati</taxon>
        <taxon>Bacillota</taxon>
        <taxon>Tissierellia</taxon>
        <taxon>Tissierellales</taxon>
        <taxon>Peptoniphilaceae</taxon>
        <taxon>Urinicoccus</taxon>
    </lineage>
</organism>